<dbReference type="OrthoDB" id="5243524at2"/>
<keyword evidence="7" id="KW-0436">Ligase</keyword>
<evidence type="ECO:0000313" key="8">
    <source>
        <dbReference type="Proteomes" id="UP000319375"/>
    </source>
</evidence>
<dbReference type="InterPro" id="IPR051533">
    <property type="entry name" value="WaaL-like"/>
</dbReference>
<comment type="caution">
    <text evidence="7">The sequence shown here is derived from an EMBL/GenBank/DDBJ whole genome shotgun (WGS) entry which is preliminary data.</text>
</comment>
<evidence type="ECO:0000256" key="1">
    <source>
        <dbReference type="ARBA" id="ARBA00004141"/>
    </source>
</evidence>
<evidence type="ECO:0000256" key="2">
    <source>
        <dbReference type="ARBA" id="ARBA00022692"/>
    </source>
</evidence>
<feature type="transmembrane region" description="Helical" evidence="5">
    <location>
        <begin position="81"/>
        <end position="104"/>
    </location>
</feature>
<dbReference type="RefSeq" id="WP_146489212.1">
    <property type="nucleotide sequence ID" value="NZ_VIGX01000025.1"/>
</dbReference>
<sequence>MRLQDPVAAGSALTSRLERFGPPGALFVGTAGFFLLSMRQAITVPATFGMSLAQTLFAAGALVWLGAWLTGNARPVSDRAVVVAVSGYVFASFLSYGAATARGVPGVALMPMDRYVVVDLCLVGVVLLLLAVLRSEHGVRIVLAGLVLGGTLSALFALVRFGTGIDVAPDFRIPGLTKANDFVIVQNATREGLDRPQGSAGHPLELSAILTVLIPLAAALCLNARARGASALPWAVCLVILVVGDLVTVSRSAVVGTIAAVVVMCWRWPIRRLAGLVVGCAVVALVGIAAQINVVSALVQTFAGSGTDSSIKSRQVGIEYVTAHVQEHLWVGQGVGAYPALRQPVLDNQYLSRLMEAGVVGFVAFCVALAVALVLAVRASAAADGPTAELGSGVSGALAALAVIALILDTSGFLQVWYLTWILVALAGVLFRLSRAAP</sequence>
<feature type="transmembrane region" description="Helical" evidence="5">
    <location>
        <begin position="139"/>
        <end position="159"/>
    </location>
</feature>
<keyword evidence="8" id="KW-1185">Reference proteome</keyword>
<dbReference type="Pfam" id="PF04932">
    <property type="entry name" value="Wzy_C"/>
    <property type="match status" value="1"/>
</dbReference>
<evidence type="ECO:0000313" key="7">
    <source>
        <dbReference type="EMBL" id="TWS25630.1"/>
    </source>
</evidence>
<keyword evidence="2 5" id="KW-0812">Transmembrane</keyword>
<gene>
    <name evidence="7" type="ORF">FK530_22610</name>
</gene>
<feature type="transmembrane region" description="Helical" evidence="5">
    <location>
        <begin position="357"/>
        <end position="377"/>
    </location>
</feature>
<keyword evidence="3 5" id="KW-1133">Transmembrane helix</keyword>
<feature type="transmembrane region" description="Helical" evidence="5">
    <location>
        <begin position="48"/>
        <end position="69"/>
    </location>
</feature>
<dbReference type="GO" id="GO:0016020">
    <property type="term" value="C:membrane"/>
    <property type="evidence" value="ECO:0007669"/>
    <property type="project" value="UniProtKB-SubCell"/>
</dbReference>
<accession>A0A5C5RST9</accession>
<evidence type="ECO:0000259" key="6">
    <source>
        <dbReference type="Pfam" id="PF04932"/>
    </source>
</evidence>
<dbReference type="AlphaFoldDB" id="A0A5C5RST9"/>
<dbReference type="Proteomes" id="UP000319375">
    <property type="component" value="Unassembled WGS sequence"/>
</dbReference>
<dbReference type="InterPro" id="IPR007016">
    <property type="entry name" value="O-antigen_ligase-rel_domated"/>
</dbReference>
<feature type="transmembrane region" description="Helical" evidence="5">
    <location>
        <begin position="204"/>
        <end position="226"/>
    </location>
</feature>
<feature type="domain" description="O-antigen ligase-related" evidence="6">
    <location>
        <begin position="237"/>
        <end position="366"/>
    </location>
</feature>
<feature type="transmembrane region" description="Helical" evidence="5">
    <location>
        <begin position="232"/>
        <end position="261"/>
    </location>
</feature>
<evidence type="ECO:0000256" key="5">
    <source>
        <dbReference type="SAM" id="Phobius"/>
    </source>
</evidence>
<feature type="transmembrane region" description="Helical" evidence="5">
    <location>
        <begin position="389"/>
        <end position="408"/>
    </location>
</feature>
<organism evidence="7 8">
    <name type="scientific">Tsukamurella conjunctivitidis</name>
    <dbReference type="NCBI Taxonomy" id="2592068"/>
    <lineage>
        <taxon>Bacteria</taxon>
        <taxon>Bacillati</taxon>
        <taxon>Actinomycetota</taxon>
        <taxon>Actinomycetes</taxon>
        <taxon>Mycobacteriales</taxon>
        <taxon>Tsukamurellaceae</taxon>
        <taxon>Tsukamurella</taxon>
    </lineage>
</organism>
<feature type="transmembrane region" description="Helical" evidence="5">
    <location>
        <begin position="273"/>
        <end position="292"/>
    </location>
</feature>
<dbReference type="GO" id="GO:0016874">
    <property type="term" value="F:ligase activity"/>
    <property type="evidence" value="ECO:0007669"/>
    <property type="project" value="UniProtKB-KW"/>
</dbReference>
<reference evidence="7 8" key="1">
    <citation type="submission" date="2019-06" db="EMBL/GenBank/DDBJ databases">
        <title>Tsukamurella conjunctivitidis sp. nov., Tsukamurella assacharolytica sp. nov. and Tsukamurella sputae sp. nov. isolated from patients with conjunctivitis, bacteraemia (lymphoma) and respiratory infection (sputum) in Hong Kong.</title>
        <authorList>
            <person name="Teng J.L.L."/>
            <person name="Lee H.H."/>
            <person name="Fong J.Y.H."/>
            <person name="Fok K.M.N."/>
            <person name="Lau S.K.P."/>
            <person name="Woo P.C.Y."/>
        </authorList>
    </citation>
    <scope>NUCLEOTIDE SEQUENCE [LARGE SCALE GENOMIC DNA]</scope>
    <source>
        <strain evidence="7 8">HKU72</strain>
    </source>
</reference>
<proteinExistence type="predicted"/>
<feature type="transmembrane region" description="Helical" evidence="5">
    <location>
        <begin position="414"/>
        <end position="433"/>
    </location>
</feature>
<feature type="transmembrane region" description="Helical" evidence="5">
    <location>
        <begin position="20"/>
        <end position="36"/>
    </location>
</feature>
<evidence type="ECO:0000256" key="4">
    <source>
        <dbReference type="ARBA" id="ARBA00023136"/>
    </source>
</evidence>
<comment type="subcellular location">
    <subcellularLocation>
        <location evidence="1">Membrane</location>
        <topology evidence="1">Multi-pass membrane protein</topology>
    </subcellularLocation>
</comment>
<feature type="transmembrane region" description="Helical" evidence="5">
    <location>
        <begin position="116"/>
        <end position="133"/>
    </location>
</feature>
<dbReference type="EMBL" id="VIGX01000025">
    <property type="protein sequence ID" value="TWS25630.1"/>
    <property type="molecule type" value="Genomic_DNA"/>
</dbReference>
<keyword evidence="4 5" id="KW-0472">Membrane</keyword>
<name>A0A5C5RST9_9ACTN</name>
<dbReference type="PANTHER" id="PTHR37422:SF13">
    <property type="entry name" value="LIPOPOLYSACCHARIDE BIOSYNTHESIS PROTEIN PA4999-RELATED"/>
    <property type="match status" value="1"/>
</dbReference>
<dbReference type="PANTHER" id="PTHR37422">
    <property type="entry name" value="TEICHURONIC ACID BIOSYNTHESIS PROTEIN TUAE"/>
    <property type="match status" value="1"/>
</dbReference>
<protein>
    <submittedName>
        <fullName evidence="7">O-antigen ligase family protein</fullName>
    </submittedName>
</protein>
<evidence type="ECO:0000256" key="3">
    <source>
        <dbReference type="ARBA" id="ARBA00022989"/>
    </source>
</evidence>